<evidence type="ECO:0000313" key="2">
    <source>
        <dbReference type="Proteomes" id="UP000594014"/>
    </source>
</evidence>
<gene>
    <name evidence="1" type="ORF">FRZ06_13340</name>
</gene>
<protein>
    <submittedName>
        <fullName evidence="1">GNAT family N-acetyltransferase</fullName>
    </submittedName>
</protein>
<proteinExistence type="predicted"/>
<organism evidence="1 2">
    <name type="scientific">Anoxybacterium hadale</name>
    <dbReference type="NCBI Taxonomy" id="3408580"/>
    <lineage>
        <taxon>Bacteria</taxon>
        <taxon>Bacillati</taxon>
        <taxon>Bacillota</taxon>
        <taxon>Clostridia</taxon>
        <taxon>Peptostreptococcales</taxon>
        <taxon>Anaerovoracaceae</taxon>
        <taxon>Anoxybacterium</taxon>
    </lineage>
</organism>
<name>A0ACD1ACB5_9FIRM</name>
<dbReference type="EMBL" id="CP042469">
    <property type="protein sequence ID" value="QOX64253.1"/>
    <property type="molecule type" value="Genomic_DNA"/>
</dbReference>
<evidence type="ECO:0000313" key="1">
    <source>
        <dbReference type="EMBL" id="QOX64253.1"/>
    </source>
</evidence>
<dbReference type="Proteomes" id="UP000594014">
    <property type="component" value="Chromosome"/>
</dbReference>
<reference evidence="1" key="1">
    <citation type="submission" date="2019-08" db="EMBL/GenBank/DDBJ databases">
        <title>Genome sequence of Clostridiales bacterium MT110.</title>
        <authorList>
            <person name="Cao J."/>
        </authorList>
    </citation>
    <scope>NUCLEOTIDE SEQUENCE</scope>
    <source>
        <strain evidence="1">MT110</strain>
    </source>
</reference>
<accession>A0ACD1ACB5</accession>
<keyword evidence="2" id="KW-1185">Reference proteome</keyword>
<sequence length="147" mass="16608">MGLTIERLQEVDMGTALTLLEDVFAGEQNIPVTLNSIPEEREPIWWYVENDSEMVGVIAGWKENDTWHLGRFAVDSRLRGLGIGKKLMKFALGEIFKLGAERIYTEARDVSVSILIKLGGKVIGEPFDFYGEPVTPMIIEKQAFFEE</sequence>